<protein>
    <recommendedName>
        <fullName evidence="3">Phosphoribosyltransferase domain-containing protein</fullName>
    </recommendedName>
</protein>
<dbReference type="InterPro" id="IPR051910">
    <property type="entry name" value="ComF/GntX_DNA_util-trans"/>
</dbReference>
<dbReference type="eggNOG" id="COG1040">
    <property type="taxonomic scope" value="Bacteria"/>
</dbReference>
<name>K6VB38_9ACTN</name>
<proteinExistence type="predicted"/>
<sequence length="227" mass="23378">MAEKVGEIVRAGSDLVVPTTCGGCAEPGVGWCDACASCLADDPVQHRPRVGVGVAVWALGPYRGPRRAALIAVKEHGRRDLNAPLGRALAGTIGTLARWGELPPADTLTLIPAPTRRSSARRRGGDPVTAMARVAATRLGPRVSVAPVLVTSGWARDSAGLDARRRVRNLTGAIAVRGSASRLRREVSGTVVVVDDIVTTGATAAESVRVLARHGVDVGAVIVVAAA</sequence>
<dbReference type="Proteomes" id="UP000008363">
    <property type="component" value="Unassembled WGS sequence"/>
</dbReference>
<keyword evidence="2" id="KW-1185">Reference proteome</keyword>
<dbReference type="AlphaFoldDB" id="K6VB38"/>
<comment type="caution">
    <text evidence="1">The sequence shown here is derived from an EMBL/GenBank/DDBJ whole genome shotgun (WGS) entry which is preliminary data.</text>
</comment>
<dbReference type="PANTHER" id="PTHR47505">
    <property type="entry name" value="DNA UTILIZATION PROTEIN YHGH"/>
    <property type="match status" value="1"/>
</dbReference>
<organism evidence="1 2">
    <name type="scientific">Gordonia rhizosphera NBRC 16068</name>
    <dbReference type="NCBI Taxonomy" id="1108045"/>
    <lineage>
        <taxon>Bacteria</taxon>
        <taxon>Bacillati</taxon>
        <taxon>Actinomycetota</taxon>
        <taxon>Actinomycetes</taxon>
        <taxon>Mycobacteriales</taxon>
        <taxon>Gordoniaceae</taxon>
        <taxon>Gordonia</taxon>
    </lineage>
</organism>
<evidence type="ECO:0000313" key="1">
    <source>
        <dbReference type="EMBL" id="GAB93418.1"/>
    </source>
</evidence>
<dbReference type="Gene3D" id="3.40.50.2020">
    <property type="match status" value="1"/>
</dbReference>
<dbReference type="SUPFAM" id="SSF53271">
    <property type="entry name" value="PRTase-like"/>
    <property type="match status" value="1"/>
</dbReference>
<dbReference type="InterPro" id="IPR029057">
    <property type="entry name" value="PRTase-like"/>
</dbReference>
<gene>
    <name evidence="1" type="ORF">GORHZ_219_00030</name>
</gene>
<evidence type="ECO:0008006" key="3">
    <source>
        <dbReference type="Google" id="ProtNLM"/>
    </source>
</evidence>
<accession>K6VB38</accession>
<reference evidence="1 2" key="1">
    <citation type="submission" date="2012-08" db="EMBL/GenBank/DDBJ databases">
        <title>Whole genome shotgun sequence of Gordonia rhizosphera NBRC 16068.</title>
        <authorList>
            <person name="Takarada H."/>
            <person name="Isaki S."/>
            <person name="Hosoyama A."/>
            <person name="Tsuchikane K."/>
            <person name="Katsumata H."/>
            <person name="Baba S."/>
            <person name="Ohji S."/>
            <person name="Yamazaki S."/>
            <person name="Fujita N."/>
        </authorList>
    </citation>
    <scope>NUCLEOTIDE SEQUENCE [LARGE SCALE GENOMIC DNA]</scope>
    <source>
        <strain evidence="1 2">NBRC 16068</strain>
    </source>
</reference>
<dbReference type="EMBL" id="BAHC01000219">
    <property type="protein sequence ID" value="GAB93418.1"/>
    <property type="molecule type" value="Genomic_DNA"/>
</dbReference>
<dbReference type="PANTHER" id="PTHR47505:SF1">
    <property type="entry name" value="DNA UTILIZATION PROTEIN YHGH"/>
    <property type="match status" value="1"/>
</dbReference>
<evidence type="ECO:0000313" key="2">
    <source>
        <dbReference type="Proteomes" id="UP000008363"/>
    </source>
</evidence>
<dbReference type="STRING" id="1108045.GORHZ_219_00030"/>